<dbReference type="GeneID" id="66128461"/>
<evidence type="ECO:0000259" key="10">
    <source>
        <dbReference type="Pfam" id="PF07885"/>
    </source>
</evidence>
<accession>A0AAN6I428</accession>
<keyword evidence="6 9" id="KW-0472">Membrane</keyword>
<protein>
    <recommendedName>
        <fullName evidence="10">Potassium channel domain-containing protein</fullName>
    </recommendedName>
</protein>
<evidence type="ECO:0000256" key="3">
    <source>
        <dbReference type="ARBA" id="ARBA00022692"/>
    </source>
</evidence>
<evidence type="ECO:0000313" key="11">
    <source>
        <dbReference type="EMBL" id="KAG7816946.1"/>
    </source>
</evidence>
<keyword evidence="3 8" id="KW-0812">Transmembrane</keyword>
<dbReference type="GO" id="GO:0015271">
    <property type="term" value="F:outward rectifier potassium channel activity"/>
    <property type="evidence" value="ECO:0007669"/>
    <property type="project" value="TreeGrafter"/>
</dbReference>
<dbReference type="PANTHER" id="PTHR11003:SF334">
    <property type="entry name" value="FI03418P"/>
    <property type="match status" value="1"/>
</dbReference>
<feature type="transmembrane region" description="Helical" evidence="9">
    <location>
        <begin position="69"/>
        <end position="99"/>
    </location>
</feature>
<keyword evidence="5 8" id="KW-0406">Ion transport</keyword>
<dbReference type="SUPFAM" id="SSF81324">
    <property type="entry name" value="Voltage-gated potassium channels"/>
    <property type="match status" value="2"/>
</dbReference>
<comment type="caution">
    <text evidence="11">The sequence shown here is derived from an EMBL/GenBank/DDBJ whole genome shotgun (WGS) entry which is preliminary data.</text>
</comment>
<evidence type="ECO:0000256" key="6">
    <source>
        <dbReference type="ARBA" id="ARBA00023136"/>
    </source>
</evidence>
<evidence type="ECO:0000256" key="2">
    <source>
        <dbReference type="ARBA" id="ARBA00022448"/>
    </source>
</evidence>
<feature type="transmembrane region" description="Helical" evidence="9">
    <location>
        <begin position="233"/>
        <end position="255"/>
    </location>
</feature>
<sequence>MSGDQSTQISLQEDGLIDSLFRSLTERATEEPAPLEHMTSRLQQYYDSLLNNADWNVENLEVRPGHPTFVVWFVFSSYFPLICGCLGPLSNLLSVAAVICNWKQDKVTGKPAGADESWCYAVNTISMVCGVAANICLLLNYRRKMKYHYAQVVSITGWFVASIMLMLLVAIYHVEFLRHEHYRRYSYSYGFWFAVFTVLLHFANFVLLSLNTLGVLLKKYPPVFNIDGVQNTLILQSMFFVTWMMWGAGMFTALLHVSYGEALYFSITTILTIGLGDFVPQSSGAQTLTLLWCIVGLVAFGLIISTIRELVMFSSASTFYWHRVQRFRELELKNAPPNLSNQESFSRMKNASRKARRYERIFSTLTILTTWVVFWLLGSLLFSVYEGWAYHLSCYFAFLCFVTIGYGVPAPTTSGGRSLFCVWAIAAIPVMTILVMNISDFIFSSLETIQNLNVLRKKNPSHFDDSDPAEAILHHLLDVKKVSDFNVFTTREYLSASSFATELASYNNPSYHQPERSQLAALRKVPNVASHESLKPRLRKQNDPLLSKMSQLQQILIELRKSTLLSNIKPDFKYSFHDWSKFLSLTDLDTSSEFWLGEKSPFGFPNDEPLYFTYHFLHALDRNLHELALQYDQMN</sequence>
<dbReference type="PRINTS" id="PR01333">
    <property type="entry name" value="2POREKCHANEL"/>
</dbReference>
<evidence type="ECO:0000256" key="8">
    <source>
        <dbReference type="RuleBase" id="RU003857"/>
    </source>
</evidence>
<feature type="transmembrane region" description="Helical" evidence="9">
    <location>
        <begin position="189"/>
        <end position="213"/>
    </location>
</feature>
<dbReference type="GO" id="GO:0005886">
    <property type="term" value="C:plasma membrane"/>
    <property type="evidence" value="ECO:0007669"/>
    <property type="project" value="TreeGrafter"/>
</dbReference>
<evidence type="ECO:0000256" key="9">
    <source>
        <dbReference type="SAM" id="Phobius"/>
    </source>
</evidence>
<evidence type="ECO:0000256" key="1">
    <source>
        <dbReference type="ARBA" id="ARBA00004141"/>
    </source>
</evidence>
<feature type="transmembrane region" description="Helical" evidence="9">
    <location>
        <begin position="361"/>
        <end position="382"/>
    </location>
</feature>
<name>A0AAN6I428_PICAN</name>
<dbReference type="EMBL" id="JAHLUX010000009">
    <property type="protein sequence ID" value="KAG7816946.1"/>
    <property type="molecule type" value="Genomic_DNA"/>
</dbReference>
<dbReference type="GO" id="GO:0030322">
    <property type="term" value="P:stabilization of membrane potential"/>
    <property type="evidence" value="ECO:0007669"/>
    <property type="project" value="TreeGrafter"/>
</dbReference>
<dbReference type="Proteomes" id="UP001196530">
    <property type="component" value="Unassembled WGS sequence"/>
</dbReference>
<dbReference type="Pfam" id="PF07885">
    <property type="entry name" value="Ion_trans_2"/>
    <property type="match status" value="2"/>
</dbReference>
<feature type="domain" description="Potassium channel" evidence="10">
    <location>
        <begin position="371"/>
        <end position="443"/>
    </location>
</feature>
<evidence type="ECO:0000256" key="7">
    <source>
        <dbReference type="ARBA" id="ARBA00023303"/>
    </source>
</evidence>
<reference evidence="11" key="1">
    <citation type="journal article" date="2021" name="G3 (Bethesda)">
        <title>Genomic diversity, chromosomal rearrangements, and interspecies hybridization in the ogataea polymorpha species complex.</title>
        <authorList>
            <person name="Hanson S.J."/>
            <person name="Cinneide E.O."/>
            <person name="Salzberg L.I."/>
            <person name="Wolfe K.H."/>
            <person name="McGowan J."/>
            <person name="Fitzpatrick D.A."/>
            <person name="Matlin K."/>
        </authorList>
    </citation>
    <scope>NUCLEOTIDE SEQUENCE</scope>
    <source>
        <strain evidence="11">61-244</strain>
    </source>
</reference>
<dbReference type="InterPro" id="IPR003280">
    <property type="entry name" value="2pore_dom_K_chnl"/>
</dbReference>
<dbReference type="Gene3D" id="1.10.287.70">
    <property type="match status" value="3"/>
</dbReference>
<dbReference type="AlphaFoldDB" id="A0AAN6I428"/>
<feature type="transmembrane region" description="Helical" evidence="9">
    <location>
        <begin position="420"/>
        <end position="443"/>
    </location>
</feature>
<evidence type="ECO:0000313" key="12">
    <source>
        <dbReference type="Proteomes" id="UP001196530"/>
    </source>
</evidence>
<keyword evidence="7 8" id="KW-0407">Ion channel</keyword>
<evidence type="ECO:0000256" key="5">
    <source>
        <dbReference type="ARBA" id="ARBA00023065"/>
    </source>
</evidence>
<organism evidence="11 12">
    <name type="scientific">Pichia angusta</name>
    <name type="common">Yeast</name>
    <name type="synonym">Hansenula polymorpha</name>
    <dbReference type="NCBI Taxonomy" id="870730"/>
    <lineage>
        <taxon>Eukaryota</taxon>
        <taxon>Fungi</taxon>
        <taxon>Dikarya</taxon>
        <taxon>Ascomycota</taxon>
        <taxon>Saccharomycotina</taxon>
        <taxon>Pichiomycetes</taxon>
        <taxon>Pichiales</taxon>
        <taxon>Pichiaceae</taxon>
        <taxon>Ogataea</taxon>
    </lineage>
</organism>
<dbReference type="RefSeq" id="XP_043058477.1">
    <property type="nucleotide sequence ID" value="XM_043205106.1"/>
</dbReference>
<comment type="subcellular location">
    <subcellularLocation>
        <location evidence="1">Membrane</location>
        <topology evidence="1">Multi-pass membrane protein</topology>
    </subcellularLocation>
</comment>
<dbReference type="PANTHER" id="PTHR11003">
    <property type="entry name" value="POTASSIUM CHANNEL, SUBFAMILY K"/>
    <property type="match status" value="1"/>
</dbReference>
<feature type="domain" description="Potassium channel" evidence="10">
    <location>
        <begin position="239"/>
        <end position="311"/>
    </location>
</feature>
<dbReference type="GO" id="GO:0022841">
    <property type="term" value="F:potassium ion leak channel activity"/>
    <property type="evidence" value="ECO:0007669"/>
    <property type="project" value="TreeGrafter"/>
</dbReference>
<comment type="similarity">
    <text evidence="8">Belongs to the two pore domain potassium channel (TC 1.A.1.8) family.</text>
</comment>
<evidence type="ECO:0000256" key="4">
    <source>
        <dbReference type="ARBA" id="ARBA00022989"/>
    </source>
</evidence>
<keyword evidence="4 9" id="KW-1133">Transmembrane helix</keyword>
<feature type="transmembrane region" description="Helical" evidence="9">
    <location>
        <begin position="285"/>
        <end position="304"/>
    </location>
</feature>
<gene>
    <name evidence="11" type="ORF">KL928_004410</name>
</gene>
<feature type="transmembrane region" description="Helical" evidence="9">
    <location>
        <begin position="120"/>
        <end position="141"/>
    </location>
</feature>
<feature type="transmembrane region" description="Helical" evidence="9">
    <location>
        <begin position="153"/>
        <end position="177"/>
    </location>
</feature>
<proteinExistence type="inferred from homology"/>
<feature type="transmembrane region" description="Helical" evidence="9">
    <location>
        <begin position="388"/>
        <end position="408"/>
    </location>
</feature>
<keyword evidence="2 8" id="KW-0813">Transport</keyword>
<dbReference type="InterPro" id="IPR013099">
    <property type="entry name" value="K_chnl_dom"/>
</dbReference>